<reference evidence="2" key="1">
    <citation type="journal article" date="2019" name="Int. J. Syst. Evol. Microbiol.">
        <title>The Global Catalogue of Microorganisms (GCM) 10K type strain sequencing project: providing services to taxonomists for standard genome sequencing and annotation.</title>
        <authorList>
            <consortium name="The Broad Institute Genomics Platform"/>
            <consortium name="The Broad Institute Genome Sequencing Center for Infectious Disease"/>
            <person name="Wu L."/>
            <person name="Ma J."/>
        </authorList>
    </citation>
    <scope>NUCLEOTIDE SEQUENCE [LARGE SCALE GENOMIC DNA]</scope>
    <source>
        <strain evidence="2">TISTR 2466</strain>
    </source>
</reference>
<gene>
    <name evidence="1" type="ORF">ACFSUE_11665</name>
</gene>
<comment type="caution">
    <text evidence="1">The sequence shown here is derived from an EMBL/GenBank/DDBJ whole genome shotgun (WGS) entry which is preliminary data.</text>
</comment>
<dbReference type="EMBL" id="JBHUMQ010000026">
    <property type="protein sequence ID" value="MFD2694277.1"/>
    <property type="molecule type" value="Genomic_DNA"/>
</dbReference>
<proteinExistence type="predicted"/>
<dbReference type="Pfam" id="PF09501">
    <property type="entry name" value="Bac_small_YrzI"/>
    <property type="match status" value="1"/>
</dbReference>
<evidence type="ECO:0000313" key="1">
    <source>
        <dbReference type="EMBL" id="MFD2694277.1"/>
    </source>
</evidence>
<dbReference type="Proteomes" id="UP001597399">
    <property type="component" value="Unassembled WGS sequence"/>
</dbReference>
<dbReference type="InterPro" id="IPR012655">
    <property type="entry name" value="YrzI"/>
</dbReference>
<sequence>MTFSLFAFTFTIRRRKQRTPQERYQDRVRIEKLRNQMLDRRFEHDLWIR</sequence>
<dbReference type="RefSeq" id="WP_253057824.1">
    <property type="nucleotide sequence ID" value="NZ_JAMXWM010000001.1"/>
</dbReference>
<name>A0ABW5S536_9BACL</name>
<accession>A0ABW5S536</accession>
<organism evidence="1 2">
    <name type="scientific">Sporolactobacillus shoreicorticis</name>
    <dbReference type="NCBI Taxonomy" id="1923877"/>
    <lineage>
        <taxon>Bacteria</taxon>
        <taxon>Bacillati</taxon>
        <taxon>Bacillota</taxon>
        <taxon>Bacilli</taxon>
        <taxon>Bacillales</taxon>
        <taxon>Sporolactobacillaceae</taxon>
        <taxon>Sporolactobacillus</taxon>
    </lineage>
</organism>
<keyword evidence="2" id="KW-1185">Reference proteome</keyword>
<protein>
    <submittedName>
        <fullName evidence="1">YrzI family small protein</fullName>
    </submittedName>
</protein>
<evidence type="ECO:0000313" key="2">
    <source>
        <dbReference type="Proteomes" id="UP001597399"/>
    </source>
</evidence>